<evidence type="ECO:0000313" key="3">
    <source>
        <dbReference type="EMBL" id="KRL28426.1"/>
    </source>
</evidence>
<dbReference type="Gene3D" id="3.40.50.1820">
    <property type="entry name" value="alpha/beta hydrolase"/>
    <property type="match status" value="1"/>
</dbReference>
<feature type="domain" description="Serine aminopeptidase S33" evidence="2">
    <location>
        <begin position="17"/>
        <end position="136"/>
    </location>
</feature>
<dbReference type="OrthoDB" id="9800213at2"/>
<name>A0A0R1PFE3_9LACO</name>
<feature type="active site" description="Nucleophile" evidence="1">
    <location>
        <position position="94"/>
    </location>
</feature>
<dbReference type="InterPro" id="IPR022742">
    <property type="entry name" value="Hydrolase_4"/>
</dbReference>
<organism evidence="3 4">
    <name type="scientific">Limosilactobacillus frumenti DSM 13145</name>
    <dbReference type="NCBI Taxonomy" id="1423746"/>
    <lineage>
        <taxon>Bacteria</taxon>
        <taxon>Bacillati</taxon>
        <taxon>Bacillota</taxon>
        <taxon>Bacilli</taxon>
        <taxon>Lactobacillales</taxon>
        <taxon>Lactobacillaceae</taxon>
        <taxon>Limosilactobacillus</taxon>
    </lineage>
</organism>
<sequence>MEVVSGQPFIFNGGPQAVILLHSYTSSSADVRLLGRDLQRAGYTVYAPVFAGHGKDPLTVLQDGNPDKWWADTQAAIQRMRDQGMTQIAIFGLSLGGLLATKALENTHSLSGGGVFASPVTTWGQSNVPQFFPQLAADYYRRAGLPADEIQAKLSVIKAQLPIQLGAIQAMTKEIDQHLDAIRGSFFIAQGGRDQMIDPHSGAQLQERLTANGVHVDYHFYPEADHVLTVNNARRQLSTDVLQYLKQVLR</sequence>
<dbReference type="GO" id="GO:0052689">
    <property type="term" value="F:carboxylic ester hydrolase activity"/>
    <property type="evidence" value="ECO:0007669"/>
    <property type="project" value="InterPro"/>
</dbReference>
<dbReference type="EMBL" id="AZER01000008">
    <property type="protein sequence ID" value="KRL28426.1"/>
    <property type="molecule type" value="Genomic_DNA"/>
</dbReference>
<feature type="active site" description="Charge relay system" evidence="1">
    <location>
        <position position="194"/>
    </location>
</feature>
<dbReference type="InterPro" id="IPR051044">
    <property type="entry name" value="MAG_DAG_Lipase"/>
</dbReference>
<evidence type="ECO:0000256" key="1">
    <source>
        <dbReference type="PIRSR" id="PIRSR017388-1"/>
    </source>
</evidence>
<dbReference type="STRING" id="1423746.FD27_GL000128"/>
<dbReference type="PANTHER" id="PTHR11614">
    <property type="entry name" value="PHOSPHOLIPASE-RELATED"/>
    <property type="match status" value="1"/>
</dbReference>
<protein>
    <submittedName>
        <fullName evidence="3">Carboxylesterase</fullName>
    </submittedName>
</protein>
<dbReference type="RefSeq" id="WP_057748606.1">
    <property type="nucleotide sequence ID" value="NZ_AZER01000008.1"/>
</dbReference>
<keyword evidence="4" id="KW-1185">Reference proteome</keyword>
<evidence type="ECO:0000313" key="4">
    <source>
        <dbReference type="Proteomes" id="UP000051445"/>
    </source>
</evidence>
<dbReference type="Proteomes" id="UP000051445">
    <property type="component" value="Unassembled WGS sequence"/>
</dbReference>
<accession>A0A0R1PFE3</accession>
<dbReference type="PATRIC" id="fig|1423746.3.peg.131"/>
<evidence type="ECO:0000259" key="2">
    <source>
        <dbReference type="Pfam" id="PF12146"/>
    </source>
</evidence>
<feature type="active site" description="Charge relay system" evidence="1">
    <location>
        <position position="226"/>
    </location>
</feature>
<gene>
    <name evidence="3" type="ORF">FD27_GL000128</name>
</gene>
<dbReference type="AlphaFoldDB" id="A0A0R1PFE3"/>
<dbReference type="PIRSF" id="PIRSF017388">
    <property type="entry name" value="Esterase_lipase"/>
    <property type="match status" value="1"/>
</dbReference>
<dbReference type="SUPFAM" id="SSF53474">
    <property type="entry name" value="alpha/beta-Hydrolases"/>
    <property type="match status" value="1"/>
</dbReference>
<dbReference type="Pfam" id="PF12146">
    <property type="entry name" value="Hydrolase_4"/>
    <property type="match status" value="1"/>
</dbReference>
<comment type="caution">
    <text evidence="3">The sequence shown here is derived from an EMBL/GenBank/DDBJ whole genome shotgun (WGS) entry which is preliminary data.</text>
</comment>
<dbReference type="InterPro" id="IPR012354">
    <property type="entry name" value="Esterase_lipase"/>
</dbReference>
<reference evidence="3 4" key="1">
    <citation type="journal article" date="2015" name="Genome Announc.">
        <title>Expanding the biotechnology potential of lactobacilli through comparative genomics of 213 strains and associated genera.</title>
        <authorList>
            <person name="Sun Z."/>
            <person name="Harris H.M."/>
            <person name="McCann A."/>
            <person name="Guo C."/>
            <person name="Argimon S."/>
            <person name="Zhang W."/>
            <person name="Yang X."/>
            <person name="Jeffery I.B."/>
            <person name="Cooney J.C."/>
            <person name="Kagawa T.F."/>
            <person name="Liu W."/>
            <person name="Song Y."/>
            <person name="Salvetti E."/>
            <person name="Wrobel A."/>
            <person name="Rasinkangas P."/>
            <person name="Parkhill J."/>
            <person name="Rea M.C."/>
            <person name="O'Sullivan O."/>
            <person name="Ritari J."/>
            <person name="Douillard F.P."/>
            <person name="Paul Ross R."/>
            <person name="Yang R."/>
            <person name="Briner A.E."/>
            <person name="Felis G.E."/>
            <person name="de Vos W.M."/>
            <person name="Barrangou R."/>
            <person name="Klaenhammer T.R."/>
            <person name="Caufield P.W."/>
            <person name="Cui Y."/>
            <person name="Zhang H."/>
            <person name="O'Toole P.W."/>
        </authorList>
    </citation>
    <scope>NUCLEOTIDE SEQUENCE [LARGE SCALE GENOMIC DNA]</scope>
    <source>
        <strain evidence="3 4">DSM 13145</strain>
    </source>
</reference>
<dbReference type="InterPro" id="IPR029058">
    <property type="entry name" value="AB_hydrolase_fold"/>
</dbReference>
<proteinExistence type="predicted"/>